<evidence type="ECO:0000313" key="2">
    <source>
        <dbReference type="EMBL" id="CAG9325429.1"/>
    </source>
</evidence>
<evidence type="ECO:0000256" key="1">
    <source>
        <dbReference type="SAM" id="MobiDB-lite"/>
    </source>
</evidence>
<comment type="caution">
    <text evidence="2">The sequence shown here is derived from an EMBL/GenBank/DDBJ whole genome shotgun (WGS) entry which is preliminary data.</text>
</comment>
<dbReference type="EMBL" id="CAJZBQ010000038">
    <property type="protein sequence ID" value="CAG9325429.1"/>
    <property type="molecule type" value="Genomic_DNA"/>
</dbReference>
<evidence type="ECO:0000313" key="3">
    <source>
        <dbReference type="Proteomes" id="UP001162131"/>
    </source>
</evidence>
<name>A0AAU9JLQ7_9CILI</name>
<proteinExistence type="predicted"/>
<reference evidence="2" key="1">
    <citation type="submission" date="2021-09" db="EMBL/GenBank/DDBJ databases">
        <authorList>
            <consortium name="AG Swart"/>
            <person name="Singh M."/>
            <person name="Singh A."/>
            <person name="Seah K."/>
            <person name="Emmerich C."/>
        </authorList>
    </citation>
    <scope>NUCLEOTIDE SEQUENCE</scope>
    <source>
        <strain evidence="2">ATCC30299</strain>
    </source>
</reference>
<keyword evidence="3" id="KW-1185">Reference proteome</keyword>
<accession>A0AAU9JLQ7</accession>
<gene>
    <name evidence="2" type="ORF">BSTOLATCC_MIC38683</name>
</gene>
<dbReference type="Proteomes" id="UP001162131">
    <property type="component" value="Unassembled WGS sequence"/>
</dbReference>
<sequence>MKEIQNKQITIKTPQTEKYHIKKKRISIWAPQQSMKDWKTTDLQTQKIRTSKSHNRILSQQFTFAALPSYPCQTPHNDQHQRIFNKQNNPFSKNLVPEGTEKVSISKDVTDHREIICETKDPCRSNNLKLNKKSSVNDLHKISHQRFGSTGQFVKTFDVSMKPLKFQNTARLSKQFEFIAKDLPEHIMKVQILRQEMHSNDGGSTRSTIASDHEKNVKLGLEHI</sequence>
<protein>
    <submittedName>
        <fullName evidence="2">Uncharacterized protein</fullName>
    </submittedName>
</protein>
<organism evidence="2 3">
    <name type="scientific">Blepharisma stoltei</name>
    <dbReference type="NCBI Taxonomy" id="1481888"/>
    <lineage>
        <taxon>Eukaryota</taxon>
        <taxon>Sar</taxon>
        <taxon>Alveolata</taxon>
        <taxon>Ciliophora</taxon>
        <taxon>Postciliodesmatophora</taxon>
        <taxon>Heterotrichea</taxon>
        <taxon>Heterotrichida</taxon>
        <taxon>Blepharismidae</taxon>
        <taxon>Blepharisma</taxon>
    </lineage>
</organism>
<feature type="compositionally biased region" description="Basic and acidic residues" evidence="1">
    <location>
        <begin position="211"/>
        <end position="224"/>
    </location>
</feature>
<feature type="region of interest" description="Disordered" evidence="1">
    <location>
        <begin position="199"/>
        <end position="224"/>
    </location>
</feature>
<dbReference type="AlphaFoldDB" id="A0AAU9JLQ7"/>
<feature type="compositionally biased region" description="Polar residues" evidence="1">
    <location>
        <begin position="201"/>
        <end position="210"/>
    </location>
</feature>